<feature type="active site" description="Nucleophile" evidence="8">
    <location>
        <position position="995"/>
    </location>
</feature>
<dbReference type="Gene3D" id="2.130.10.10">
    <property type="entry name" value="YVTN repeat-like/Quinoprotein amine dehydrogenase"/>
    <property type="match status" value="1"/>
</dbReference>
<dbReference type="InterPro" id="IPR029045">
    <property type="entry name" value="ClpP/crotonase-like_dom_sf"/>
</dbReference>
<sequence>MKKTRILTAIAATSALLLSHPALALPNTQDTRMLSEPAVSSRHVAFIYAGDLWLSNLDGGGARRLTSDLGDKSNPVFSPDGSLIAYSANIDGNVDVYVIAAAGGVPRRLTFHPGADLAQAFTPDGRAVMFTSPRAAFNNRFQKLFTVPVAGGVETQLEIPNASRAAYSPDGKRIAYNPLAPAFKQWKRYRGGTNSWLWLFSSADKSIEKIPQPTTRSNDVDPMWLGDTVYFRSDRNGEFNLFAYDVKTKAVRQLTQHTDFPVLNASAANGTIVYEQAGYLHSFDIASGQAHKLAIAVASDLGQTRPRWVKNAKYIRDASISPSGARVAFEYRGEIVTIPADKGDVRNLTQTAGAHERTPIWSPDGRSVAYFSDESGEYELHVRSQDGKGAVKKLKLNGSGFYDNAVWSPDSRKIAFADNGWSMYVIDVGTGKVQKIATEPMYGVDKSMRASWAPDSRWLAYTLNSPTYTRSAYIYSVEQNKSMPVTDGLSDVAQPVFDKSGKYLYFFASTNAGPSNNWFSQQNEDNLVTRTVWMAVLRRDLPSPLIKESDEEKAAGAESRKESAKAEAESKNDAKNEPKVDPKTGRDDPKVTVAPVAPIAIDFDGISTRIVDLPLPAAQFSNLTAGAAGQIFLLRESDGKKAVQRFDLKERKAETVVAEADDFEVSADGKKLLYRQKDNWAMGSATGKLLAPGEGKIKVDAIEVKADPRAEWTQIFNEVWRINRDYFYDPGMHGVDWKAMRDKYAVFLPELSSRADLNRLIQWMCSELAVGHHRGGGGDDFIEAKKVPGGLLGADYEVSDGHYRFKKVYGGLNWNPALRAPLTEPGLNVKAGEYLLAVDSRPLLPPTNLYSAFENTAGKAIDLTVGPSADGKGARTITVVPVPTEDALRNRDWIEGNMRKVNAATGGKVAYVYVPNTAGLGHTYFKRYFFPQADKQAIIVDERFNGGGSVADYYIEILQKKEIAWWTMRYGADMKTPSASIQGPRAMLIDETAGSGGDLLPWMFRKNNMGPLIGKATWGGLVGILGFPVLMDGGFITAPNLAFWTRENGWGVENEGVPPDIEVEQTPADVIAGRDPQLEKAIEVIQAELAKNPPVRPARPAFPDKSK</sequence>
<dbReference type="Proteomes" id="UP000468717">
    <property type="component" value="Unassembled WGS sequence"/>
</dbReference>
<dbReference type="CDD" id="cd07562">
    <property type="entry name" value="Peptidase_S41_TRI"/>
    <property type="match status" value="1"/>
</dbReference>
<evidence type="ECO:0000256" key="8">
    <source>
        <dbReference type="PIRSR" id="PIRSR036421-1"/>
    </source>
</evidence>
<dbReference type="Pfam" id="PF14684">
    <property type="entry name" value="Tricorn_C1"/>
    <property type="match status" value="1"/>
</dbReference>
<accession>A0A6I1HZ72</accession>
<keyword evidence="5 7" id="KW-0378">Hydrolase</keyword>
<dbReference type="SUPFAM" id="SSF69322">
    <property type="entry name" value="Tricorn protease domain 2"/>
    <property type="match status" value="1"/>
</dbReference>
<dbReference type="InterPro" id="IPR015943">
    <property type="entry name" value="WD40/YVTN_repeat-like_dom_sf"/>
</dbReference>
<reference evidence="12 13" key="1">
    <citation type="submission" date="2019-10" db="EMBL/GenBank/DDBJ databases">
        <title>Three novel species isolated from a subtropical stream in China.</title>
        <authorList>
            <person name="Lu H."/>
        </authorList>
    </citation>
    <scope>NUCLEOTIDE SEQUENCE [LARGE SCALE GENOMIC DNA]</scope>
    <source>
        <strain evidence="12 13">FT13W</strain>
    </source>
</reference>
<dbReference type="Pfam" id="PF14685">
    <property type="entry name" value="PDZ_Tricorn"/>
    <property type="match status" value="1"/>
</dbReference>
<keyword evidence="3 7" id="KW-0963">Cytoplasm</keyword>
<dbReference type="Gene3D" id="2.30.42.10">
    <property type="match status" value="1"/>
</dbReference>
<dbReference type="InterPro" id="IPR028204">
    <property type="entry name" value="Tricorn_C1"/>
</dbReference>
<dbReference type="EMBL" id="WFLI01000017">
    <property type="protein sequence ID" value="KAB8063973.1"/>
    <property type="molecule type" value="Genomic_DNA"/>
</dbReference>
<dbReference type="InterPro" id="IPR029414">
    <property type="entry name" value="Tricorn_PDZ"/>
</dbReference>
<dbReference type="PIRSF" id="PIRSF036421">
    <property type="entry name" value="Tricorn_protease"/>
    <property type="match status" value="1"/>
</dbReference>
<evidence type="ECO:0000256" key="10">
    <source>
        <dbReference type="SAM" id="SignalP"/>
    </source>
</evidence>
<evidence type="ECO:0000256" key="5">
    <source>
        <dbReference type="ARBA" id="ARBA00022801"/>
    </source>
</evidence>
<evidence type="ECO:0000256" key="3">
    <source>
        <dbReference type="ARBA" id="ARBA00022490"/>
    </source>
</evidence>
<evidence type="ECO:0000256" key="9">
    <source>
        <dbReference type="SAM" id="MobiDB-lite"/>
    </source>
</evidence>
<dbReference type="SUPFAM" id="SSF50156">
    <property type="entry name" value="PDZ domain-like"/>
    <property type="match status" value="1"/>
</dbReference>
<dbReference type="AlphaFoldDB" id="A0A6I1HZ72"/>
<evidence type="ECO:0000256" key="7">
    <source>
        <dbReference type="PIRNR" id="PIRNR036421"/>
    </source>
</evidence>
<feature type="compositionally biased region" description="Basic and acidic residues" evidence="9">
    <location>
        <begin position="547"/>
        <end position="590"/>
    </location>
</feature>
<evidence type="ECO:0000256" key="6">
    <source>
        <dbReference type="ARBA" id="ARBA00022825"/>
    </source>
</evidence>
<dbReference type="InterPro" id="IPR005151">
    <property type="entry name" value="Tail-specific_protease"/>
</dbReference>
<dbReference type="GO" id="GO:0006508">
    <property type="term" value="P:proteolysis"/>
    <property type="evidence" value="ECO:0007669"/>
    <property type="project" value="UniProtKB-UniRule"/>
</dbReference>
<dbReference type="InterPro" id="IPR012393">
    <property type="entry name" value="Tricorn_protease"/>
</dbReference>
<evidence type="ECO:0000259" key="11">
    <source>
        <dbReference type="SMART" id="SM00245"/>
    </source>
</evidence>
<dbReference type="Pfam" id="PF03572">
    <property type="entry name" value="Peptidase_S41"/>
    <property type="match status" value="1"/>
</dbReference>
<dbReference type="InterPro" id="IPR036034">
    <property type="entry name" value="PDZ_sf"/>
</dbReference>
<dbReference type="Pfam" id="PF26550">
    <property type="entry name" value="Tricorn_2nd"/>
    <property type="match status" value="1"/>
</dbReference>
<evidence type="ECO:0000256" key="1">
    <source>
        <dbReference type="ARBA" id="ARBA00004496"/>
    </source>
</evidence>
<feature type="active site" description="Charge relay system" evidence="8">
    <location>
        <position position="772"/>
    </location>
</feature>
<dbReference type="Gene3D" id="2.120.10.60">
    <property type="entry name" value="Tricorn protease N-terminal domain"/>
    <property type="match status" value="1"/>
</dbReference>
<keyword evidence="10" id="KW-0732">Signal</keyword>
<feature type="active site" description="Charge relay system" evidence="8">
    <location>
        <position position="1053"/>
    </location>
</feature>
<keyword evidence="4 7" id="KW-0645">Protease</keyword>
<comment type="similarity">
    <text evidence="2 7">Belongs to the peptidase S41B family.</text>
</comment>
<evidence type="ECO:0000256" key="2">
    <source>
        <dbReference type="ARBA" id="ARBA00008524"/>
    </source>
</evidence>
<dbReference type="Gene3D" id="3.90.226.10">
    <property type="entry name" value="2-enoyl-CoA Hydratase, Chain A, domain 1"/>
    <property type="match status" value="1"/>
</dbReference>
<dbReference type="EC" id="3.4.21.-" evidence="7"/>
<feature type="chain" id="PRO_5026094007" description="Tricorn protease homolog" evidence="10">
    <location>
        <begin position="25"/>
        <end position="1107"/>
    </location>
</feature>
<comment type="subcellular location">
    <subcellularLocation>
        <location evidence="1 7">Cytoplasm</location>
    </subcellularLocation>
</comment>
<feature type="region of interest" description="Disordered" evidence="9">
    <location>
        <begin position="547"/>
        <end position="591"/>
    </location>
</feature>
<dbReference type="GO" id="GO:0005737">
    <property type="term" value="C:cytoplasm"/>
    <property type="evidence" value="ECO:0007669"/>
    <property type="project" value="UniProtKB-SubCell"/>
</dbReference>
<evidence type="ECO:0000256" key="4">
    <source>
        <dbReference type="ARBA" id="ARBA00022670"/>
    </source>
</evidence>
<comment type="caution">
    <text evidence="12">The sequence shown here is derived from an EMBL/GenBank/DDBJ whole genome shotgun (WGS) entry which is preliminary data.</text>
</comment>
<dbReference type="GO" id="GO:0008236">
    <property type="term" value="F:serine-type peptidase activity"/>
    <property type="evidence" value="ECO:0007669"/>
    <property type="project" value="UniProtKB-UniRule"/>
</dbReference>
<dbReference type="SUPFAM" id="SSF52096">
    <property type="entry name" value="ClpP/crotonase"/>
    <property type="match status" value="1"/>
</dbReference>
<keyword evidence="13" id="KW-1185">Reference proteome</keyword>
<proteinExistence type="inferred from homology"/>
<dbReference type="SUPFAM" id="SSF69304">
    <property type="entry name" value="Tricorn protease N-terminal domain"/>
    <property type="match status" value="1"/>
</dbReference>
<organism evidence="12 13">
    <name type="scientific">Janthinobacterium violaceinigrum</name>
    <dbReference type="NCBI Taxonomy" id="2654252"/>
    <lineage>
        <taxon>Bacteria</taxon>
        <taxon>Pseudomonadati</taxon>
        <taxon>Pseudomonadota</taxon>
        <taxon>Betaproteobacteria</taxon>
        <taxon>Burkholderiales</taxon>
        <taxon>Oxalobacteraceae</taxon>
        <taxon>Janthinobacterium</taxon>
    </lineage>
</organism>
<comment type="function">
    <text evidence="7">Degrades oligopeptides.</text>
</comment>
<dbReference type="PANTHER" id="PTHR43253:SF1">
    <property type="entry name" value="TRICORN PROTEASE HOMOLOG 2-RELATED"/>
    <property type="match status" value="1"/>
</dbReference>
<evidence type="ECO:0000313" key="12">
    <source>
        <dbReference type="EMBL" id="KAB8063973.1"/>
    </source>
</evidence>
<evidence type="ECO:0000313" key="13">
    <source>
        <dbReference type="Proteomes" id="UP000468717"/>
    </source>
</evidence>
<dbReference type="Pfam" id="PF26549">
    <property type="entry name" value="Tricorn_N"/>
    <property type="match status" value="1"/>
</dbReference>
<keyword evidence="6 7" id="KW-0720">Serine protease</keyword>
<protein>
    <recommendedName>
        <fullName evidence="7">Tricorn protease homolog</fullName>
        <ecNumber evidence="7">3.4.21.-</ecNumber>
    </recommendedName>
</protein>
<gene>
    <name evidence="12" type="ORF">GCN75_15990</name>
</gene>
<dbReference type="Gene3D" id="3.30.750.44">
    <property type="match status" value="1"/>
</dbReference>
<name>A0A6I1HZ72_9BURK</name>
<feature type="domain" description="Tail specific protease" evidence="11">
    <location>
        <begin position="872"/>
        <end position="1064"/>
    </location>
</feature>
<dbReference type="PANTHER" id="PTHR43253">
    <property type="entry name" value="TRICORN PROTEASE HOMOLOG 2-RELATED"/>
    <property type="match status" value="1"/>
</dbReference>
<dbReference type="SMART" id="SM00245">
    <property type="entry name" value="TSPc"/>
    <property type="match status" value="1"/>
</dbReference>
<feature type="signal peptide" evidence="10">
    <location>
        <begin position="1"/>
        <end position="24"/>
    </location>
</feature>